<keyword evidence="2" id="KW-0472">Membrane</keyword>
<name>A0A0F9SU10_9ZZZZ</name>
<evidence type="ECO:0000259" key="3">
    <source>
        <dbReference type="Pfam" id="PF01364"/>
    </source>
</evidence>
<keyword evidence="1" id="KW-0732">Signal</keyword>
<dbReference type="InterPro" id="IPR029030">
    <property type="entry name" value="Caspase-like_dom_sf"/>
</dbReference>
<organism evidence="4">
    <name type="scientific">marine sediment metagenome</name>
    <dbReference type="NCBI Taxonomy" id="412755"/>
    <lineage>
        <taxon>unclassified sequences</taxon>
        <taxon>metagenomes</taxon>
        <taxon>ecological metagenomes</taxon>
    </lineage>
</organism>
<accession>A0A0F9SU10</accession>
<evidence type="ECO:0000256" key="2">
    <source>
        <dbReference type="SAM" id="Phobius"/>
    </source>
</evidence>
<comment type="caution">
    <text evidence="4">The sequence shown here is derived from an EMBL/GenBank/DDBJ whole genome shotgun (WGS) entry which is preliminary data.</text>
</comment>
<feature type="transmembrane region" description="Helical" evidence="2">
    <location>
        <begin position="690"/>
        <end position="711"/>
    </location>
</feature>
<protein>
    <recommendedName>
        <fullName evidence="3">Gingipain domain-containing protein</fullName>
    </recommendedName>
</protein>
<feature type="domain" description="Gingipain" evidence="3">
    <location>
        <begin position="76"/>
        <end position="486"/>
    </location>
</feature>
<gene>
    <name evidence="4" type="ORF">LCGC14_0733530</name>
</gene>
<dbReference type="Gene3D" id="3.40.50.10390">
    <property type="entry name" value="Gingipain r, domain 1"/>
    <property type="match status" value="1"/>
</dbReference>
<proteinExistence type="predicted"/>
<dbReference type="Pfam" id="PF01364">
    <property type="entry name" value="Peptidase_C25"/>
    <property type="match status" value="1"/>
</dbReference>
<dbReference type="AlphaFoldDB" id="A0A0F9SU10"/>
<keyword evidence="2" id="KW-1133">Transmembrane helix</keyword>
<keyword evidence="2" id="KW-0812">Transmembrane</keyword>
<evidence type="ECO:0000256" key="1">
    <source>
        <dbReference type="ARBA" id="ARBA00022729"/>
    </source>
</evidence>
<dbReference type="GO" id="GO:0006508">
    <property type="term" value="P:proteolysis"/>
    <property type="evidence" value="ECO:0007669"/>
    <property type="project" value="InterPro"/>
</dbReference>
<reference evidence="4" key="1">
    <citation type="journal article" date="2015" name="Nature">
        <title>Complex archaea that bridge the gap between prokaryotes and eukaryotes.</title>
        <authorList>
            <person name="Spang A."/>
            <person name="Saw J.H."/>
            <person name="Jorgensen S.L."/>
            <person name="Zaremba-Niedzwiedzka K."/>
            <person name="Martijn J."/>
            <person name="Lind A.E."/>
            <person name="van Eijk R."/>
            <person name="Schleper C."/>
            <person name="Guy L."/>
            <person name="Ettema T.J."/>
        </authorList>
    </citation>
    <scope>NUCLEOTIDE SEQUENCE</scope>
</reference>
<dbReference type="EMBL" id="LAZR01001706">
    <property type="protein sequence ID" value="KKN40426.1"/>
    <property type="molecule type" value="Genomic_DNA"/>
</dbReference>
<dbReference type="GO" id="GO:0008234">
    <property type="term" value="F:cysteine-type peptidase activity"/>
    <property type="evidence" value="ECO:0007669"/>
    <property type="project" value="InterPro"/>
</dbReference>
<dbReference type="SUPFAM" id="SSF52129">
    <property type="entry name" value="Caspase-like"/>
    <property type="match status" value="1"/>
</dbReference>
<evidence type="ECO:0000313" key="4">
    <source>
        <dbReference type="EMBL" id="KKN40426.1"/>
    </source>
</evidence>
<dbReference type="InterPro" id="IPR029031">
    <property type="entry name" value="Gingipain_N_sf"/>
</dbReference>
<dbReference type="Gene3D" id="3.40.50.1460">
    <property type="match status" value="1"/>
</dbReference>
<dbReference type="InterPro" id="IPR001769">
    <property type="entry name" value="Gingipain"/>
</dbReference>
<sequence>MRQLSSKLLKYLILFFLLLFPIINLSLSYFSRGFGISRTLVLNMSSIGSEEVDLSFIPDIDYTSLNDEWYNHKIEMIIITPNNSDFINAMKPLMEWKNEKGVKTIILSNFSLYEGRDDAEKIRNMIKSYYETDNIQWVLLAGDAQDDLIPIREVFNPDVSRWQSPQRESVGGEDYKPTDFYYADLSGTWDNDGDGRWGEAPKDTYHGLDEIEWIPEVYVGRFPAINGVQLEIMVNKTIKYESNPFMGDWMNKMLLAGAISSSTPLEDEAVLTTYIWSNYIPNDMEFTHLHRTASSFDPPTPPLPNRQEGLTRTNIFTEMNLGYSTAIIASHGIVTNFKDASGLNIFTAGQADDLTNINMPFLLYGDACTTSSYDINDNSIGEILIKKQNAGAIGYIGAIRVSWYFEDDYNLAALNRGNAKLFWKEFFENKKFQQGKALYDSKVAYINSDYYKIGSQIGDKITQGSTTYDFERKNIFTYNLLGDPEVDIYTNIPKLAKNPFEDDLYEGQLVSIVIRDDNNSIIPNARVHFKTSDNKYYTIYADESGVGKFRLPKQAYETYNVTISGHNLIPTHFNFTTLPDNSKPQIIEVNPVIKTLFASSITTFNIEAYDVNSGIEKIIMLISDNNFENYTQFSISNELLENKNEFTLNTDKFKPGQYSYSLVSRDYANNSQLFQDNTYKFVIPNPIIDYVLPVSLIIIIGIAGISAFTIYKSFQKYSGVVR</sequence>